<dbReference type="CDD" id="cd07091">
    <property type="entry name" value="ALDH_F1-2_Ald2-like"/>
    <property type="match status" value="1"/>
</dbReference>
<evidence type="ECO:0000256" key="1">
    <source>
        <dbReference type="ARBA" id="ARBA00009986"/>
    </source>
</evidence>
<dbReference type="EMBL" id="CENE01000013">
    <property type="protein sequence ID" value="CEQ41365.1"/>
    <property type="molecule type" value="Genomic_DNA"/>
</dbReference>
<evidence type="ECO:0000256" key="2">
    <source>
        <dbReference type="ARBA" id="ARBA00023002"/>
    </source>
</evidence>
<evidence type="ECO:0000256" key="4">
    <source>
        <dbReference type="RuleBase" id="RU003345"/>
    </source>
</evidence>
<sequence>MTTQSINLNGRQVSVPTGVFINGEWREAADSSTFDVVNPATGEKLTTVSHGKAADVDQAVAAARKAFKTTWGRNSLPQDRCALLNKFADLMERDQQFLAELESVDGGKGVRIAREVDIADSIACLRYYAGWAGKVAGETIDVSPKTKMVYTVLDPIGWRTGPDDVVSGVCGQIIPWNYPIMMWAWKVGPALAAGCTIVMKPSELTPLTALALCNLAKEAGFPDGVLNVVPGLGATAGAAIASHMDIDKVAFTGSVPTGRRIMEAAAKSNLKKVTLELGGKSPSIIFPSADLEQAAAWSALGIFFNSGQDCTAGSRIFVHESVHEEFVKLLVEKAEACAIGNPLDEKTSFGPLISSAQRDKVLSYIESGISEGATVATGGKKWSGSSGGFYVEPTVLTGCTPSMTCVREEGNANPTPQIFGPVLAVTQFSTEAEAVEMANDSIYGLAAACFTNDAKQSMRVSGELSAGTVWVNQYGILHNSVPFGGVRQSGLGRELGRAGVYEYCSVKSVHHNFADEM</sequence>
<dbReference type="InterPro" id="IPR016161">
    <property type="entry name" value="Ald_DH/histidinol_DH"/>
</dbReference>
<dbReference type="InterPro" id="IPR016162">
    <property type="entry name" value="Ald_DH_N"/>
</dbReference>
<dbReference type="GO" id="GO:0016620">
    <property type="term" value="F:oxidoreductase activity, acting on the aldehyde or oxo group of donors, NAD or NADP as acceptor"/>
    <property type="evidence" value="ECO:0007669"/>
    <property type="project" value="InterPro"/>
</dbReference>
<feature type="active site" evidence="3">
    <location>
        <position position="276"/>
    </location>
</feature>
<evidence type="ECO:0000256" key="3">
    <source>
        <dbReference type="PROSITE-ProRule" id="PRU10007"/>
    </source>
</evidence>
<feature type="domain" description="Aldehyde dehydrogenase" evidence="5">
    <location>
        <begin position="25"/>
        <end position="509"/>
    </location>
</feature>
<evidence type="ECO:0000259" key="5">
    <source>
        <dbReference type="Pfam" id="PF00171"/>
    </source>
</evidence>
<dbReference type="PROSITE" id="PS00070">
    <property type="entry name" value="ALDEHYDE_DEHYDR_CYS"/>
    <property type="match status" value="1"/>
</dbReference>
<dbReference type="Proteomes" id="UP000243876">
    <property type="component" value="Unassembled WGS sequence"/>
</dbReference>
<accession>A0A0D6EP43</accession>
<feature type="non-terminal residue" evidence="6">
    <location>
        <position position="1"/>
    </location>
</feature>
<organism evidence="6 7">
    <name type="scientific">Sporidiobolus salmonicolor</name>
    <name type="common">Yeast-like fungus</name>
    <name type="synonym">Sporobolomyces salmonicolor</name>
    <dbReference type="NCBI Taxonomy" id="5005"/>
    <lineage>
        <taxon>Eukaryota</taxon>
        <taxon>Fungi</taxon>
        <taxon>Dikarya</taxon>
        <taxon>Basidiomycota</taxon>
        <taxon>Pucciniomycotina</taxon>
        <taxon>Microbotryomycetes</taxon>
        <taxon>Sporidiobolales</taxon>
        <taxon>Sporidiobolaceae</taxon>
        <taxon>Sporobolomyces</taxon>
    </lineage>
</organism>
<dbReference type="OrthoDB" id="310895at2759"/>
<dbReference type="Gene3D" id="3.40.605.10">
    <property type="entry name" value="Aldehyde Dehydrogenase, Chain A, domain 1"/>
    <property type="match status" value="1"/>
</dbReference>
<reference evidence="7" key="1">
    <citation type="submission" date="2015-02" db="EMBL/GenBank/DDBJ databases">
        <authorList>
            <person name="Gon?alves P."/>
        </authorList>
    </citation>
    <scope>NUCLEOTIDE SEQUENCE [LARGE SCALE GENOMIC DNA]</scope>
</reference>
<dbReference type="Pfam" id="PF00171">
    <property type="entry name" value="Aldedh"/>
    <property type="match status" value="1"/>
</dbReference>
<keyword evidence="2 4" id="KW-0560">Oxidoreductase</keyword>
<protein>
    <submittedName>
        <fullName evidence="6">SPOSA6832_03083-mRNA-1:cds</fullName>
    </submittedName>
</protein>
<dbReference type="PROSITE" id="PS00687">
    <property type="entry name" value="ALDEHYDE_DEHYDR_GLU"/>
    <property type="match status" value="1"/>
</dbReference>
<dbReference type="InterPro" id="IPR016160">
    <property type="entry name" value="Ald_DH_CS_CYS"/>
</dbReference>
<evidence type="ECO:0000313" key="6">
    <source>
        <dbReference type="EMBL" id="CEQ41365.1"/>
    </source>
</evidence>
<dbReference type="Gene3D" id="3.40.309.10">
    <property type="entry name" value="Aldehyde Dehydrogenase, Chain A, domain 2"/>
    <property type="match status" value="1"/>
</dbReference>
<dbReference type="FunFam" id="3.40.309.10:FF:000012">
    <property type="entry name" value="Betaine aldehyde dehydrogenase"/>
    <property type="match status" value="1"/>
</dbReference>
<name>A0A0D6EP43_SPOSA</name>
<dbReference type="InterPro" id="IPR029510">
    <property type="entry name" value="Ald_DH_CS_GLU"/>
</dbReference>
<dbReference type="FunFam" id="3.40.605.10:FF:000050">
    <property type="entry name" value="Aldehyde dehydrogenase, mitochondrial"/>
    <property type="match status" value="1"/>
</dbReference>
<comment type="similarity">
    <text evidence="1 4">Belongs to the aldehyde dehydrogenase family.</text>
</comment>
<gene>
    <name evidence="6" type="primary">SPOSA6832_03083</name>
</gene>
<dbReference type="InterPro" id="IPR015590">
    <property type="entry name" value="Aldehyde_DH_dom"/>
</dbReference>
<dbReference type="SUPFAM" id="SSF53720">
    <property type="entry name" value="ALDH-like"/>
    <property type="match status" value="1"/>
</dbReference>
<dbReference type="AlphaFoldDB" id="A0A0D6EP43"/>
<keyword evidence="7" id="KW-1185">Reference proteome</keyword>
<dbReference type="PANTHER" id="PTHR11699">
    <property type="entry name" value="ALDEHYDE DEHYDROGENASE-RELATED"/>
    <property type="match status" value="1"/>
</dbReference>
<dbReference type="InterPro" id="IPR016163">
    <property type="entry name" value="Ald_DH_C"/>
</dbReference>
<evidence type="ECO:0000313" key="7">
    <source>
        <dbReference type="Proteomes" id="UP000243876"/>
    </source>
</evidence>
<proteinExistence type="inferred from homology"/>